<dbReference type="Proteomes" id="UP000521943">
    <property type="component" value="Unassembled WGS sequence"/>
</dbReference>
<proteinExistence type="predicted"/>
<comment type="caution">
    <text evidence="2">The sequence shown here is derived from an EMBL/GenBank/DDBJ whole genome shotgun (WGS) entry which is preliminary data.</text>
</comment>
<evidence type="ECO:0000313" key="3">
    <source>
        <dbReference type="Proteomes" id="UP000521943"/>
    </source>
</evidence>
<organism evidence="2 3">
    <name type="scientific">Ephemerocybe angulata</name>
    <dbReference type="NCBI Taxonomy" id="980116"/>
    <lineage>
        <taxon>Eukaryota</taxon>
        <taxon>Fungi</taxon>
        <taxon>Dikarya</taxon>
        <taxon>Basidiomycota</taxon>
        <taxon>Agaricomycotina</taxon>
        <taxon>Agaricomycetes</taxon>
        <taxon>Agaricomycetidae</taxon>
        <taxon>Agaricales</taxon>
        <taxon>Agaricineae</taxon>
        <taxon>Psathyrellaceae</taxon>
        <taxon>Ephemerocybe</taxon>
    </lineage>
</organism>
<evidence type="ECO:0000256" key="1">
    <source>
        <dbReference type="SAM" id="MobiDB-lite"/>
    </source>
</evidence>
<name>A0A8H6MCX1_9AGAR</name>
<reference evidence="2 3" key="1">
    <citation type="submission" date="2020-07" db="EMBL/GenBank/DDBJ databases">
        <title>Comparative genomics of pyrophilous fungi reveals a link between fire events and developmental genes.</title>
        <authorList>
            <consortium name="DOE Joint Genome Institute"/>
            <person name="Steindorff A.S."/>
            <person name="Carver A."/>
            <person name="Calhoun S."/>
            <person name="Stillman K."/>
            <person name="Liu H."/>
            <person name="Lipzen A."/>
            <person name="Pangilinan J."/>
            <person name="Labutti K."/>
            <person name="Bruns T.D."/>
            <person name="Grigoriev I.V."/>
        </authorList>
    </citation>
    <scope>NUCLEOTIDE SEQUENCE [LARGE SCALE GENOMIC DNA]</scope>
    <source>
        <strain evidence="2 3">CBS 144469</strain>
    </source>
</reference>
<protein>
    <submittedName>
        <fullName evidence="2">Uncharacterized protein</fullName>
    </submittedName>
</protein>
<dbReference type="EMBL" id="JACGCI010000005">
    <property type="protein sequence ID" value="KAF6763895.1"/>
    <property type="molecule type" value="Genomic_DNA"/>
</dbReference>
<dbReference type="OrthoDB" id="2881279at2759"/>
<keyword evidence="3" id="KW-1185">Reference proteome</keyword>
<dbReference type="AlphaFoldDB" id="A0A8H6MCX1"/>
<feature type="compositionally biased region" description="Basic residues" evidence="1">
    <location>
        <begin position="315"/>
        <end position="326"/>
    </location>
</feature>
<evidence type="ECO:0000313" key="2">
    <source>
        <dbReference type="EMBL" id="KAF6763895.1"/>
    </source>
</evidence>
<feature type="region of interest" description="Disordered" evidence="1">
    <location>
        <begin position="281"/>
        <end position="326"/>
    </location>
</feature>
<accession>A0A8H6MCX1</accession>
<sequence>MYPLHYPSPITMPRLNAEALRDKLLNSSDGSRYYAEDGLTSLLTWFKTADFDRVVLKEEVERYEEARMHYCGDTSVQPPSAPPALVMTAIVRLSSHWGYFMTACSKWTPVSKIPFKSARASALAEDSGLPELHGEFETGLAMLSALTDQLLVGSNVESQANGVIEYNLRSGRPGFKIGHKLFEPRTYNGVTRSEDDDPDYRIENWPVTRQAMPALEKVKASHIANPIPAYNEYGLLIHPTRYEAQLKGAVVKLSFVLNHWCIDHKNSFNLDVIKIRVLVPPPPLDTPTPKRNRQVARIDDSQSESSDSDPPTPSKKPKHRGARGNK</sequence>
<gene>
    <name evidence="2" type="ORF">DFP72DRAFT_486239</name>
</gene>